<dbReference type="GO" id="GO:0003955">
    <property type="term" value="F:NAD(P)H dehydrogenase (quinone) activity"/>
    <property type="evidence" value="ECO:0007669"/>
    <property type="project" value="TreeGrafter"/>
</dbReference>
<evidence type="ECO:0000256" key="2">
    <source>
        <dbReference type="ARBA" id="ARBA00022630"/>
    </source>
</evidence>
<evidence type="ECO:0000256" key="8">
    <source>
        <dbReference type="PIRSR" id="PIRSR000350-2"/>
    </source>
</evidence>
<gene>
    <name evidence="14" type="ordered locus">SE_0365</name>
</gene>
<dbReference type="SUPFAM" id="SSF55424">
    <property type="entry name" value="FAD/NAD-linked reductases, dimerisation (C-terminal) domain"/>
    <property type="match status" value="1"/>
</dbReference>
<dbReference type="KEGG" id="sep:SE_0365"/>
<evidence type="ECO:0000256" key="1">
    <source>
        <dbReference type="ARBA" id="ARBA00007532"/>
    </source>
</evidence>
<dbReference type="GO" id="GO:0016668">
    <property type="term" value="F:oxidoreductase activity, acting on a sulfur group of donors, NAD(P) as acceptor"/>
    <property type="evidence" value="ECO:0007669"/>
    <property type="project" value="InterPro"/>
</dbReference>
<evidence type="ECO:0000259" key="12">
    <source>
        <dbReference type="Pfam" id="PF02852"/>
    </source>
</evidence>
<organism evidence="14 15">
    <name type="scientific">Staphylococcus epidermidis (strain ATCC 12228 / FDA PCI 1200)</name>
    <dbReference type="NCBI Taxonomy" id="176280"/>
    <lineage>
        <taxon>Bacteria</taxon>
        <taxon>Bacillati</taxon>
        <taxon>Bacillota</taxon>
        <taxon>Bacilli</taxon>
        <taxon>Bacillales</taxon>
        <taxon>Staphylococcaceae</taxon>
        <taxon>Staphylococcus</taxon>
    </lineage>
</organism>
<accession>A0A0H2VHA0</accession>
<evidence type="ECO:0000313" key="14">
    <source>
        <dbReference type="EMBL" id="AAO03962.1"/>
    </source>
</evidence>
<keyword evidence="6" id="KW-1015">Disulfide bond</keyword>
<dbReference type="InterPro" id="IPR004099">
    <property type="entry name" value="Pyr_nucl-diS_OxRdtase_dimer"/>
</dbReference>
<sequence>MFWQIFYRRDKTMKNYDLIIIGFGKAGKTLAAHAAGHGQKVAVVEQSTKMYGGTCINIGCIPTKTLIHDGIEGNSFKESITRKKEVVQALNNKNYQGLNSKNNIDVLNYNAKFISNEIIELQDSNGTIQETITADKILINTGSRANIPDIKGIDTAQNIYDSTGLLNIDYQPQELVIIGGGYIALEFASMFANFGTHVTILERGDAIMTNEDQDIANLIVKDLQDKGVTINTNTSTIAFSNNKDQTIIHTNHGEISADTVLLATGRKPNTNHLGLENTDVKIGKQGEVIVNKHLQSTVKHIYAAGDVKGGLQFTYISLDDYRIIKSHLFGDGSRTTENRGAIPYTVFIDPPLSRVGLIASEAKLQGYDILDNKVFVSNIPRHKINNDSRGLFKAVINKDTKEILGASLYGKESEELINLIKLAIDQHIPYTVLRDNIYTHPTMTESFNDLFLEPL</sequence>
<dbReference type="NCBIfam" id="NF041853">
    <property type="entry name" value="hythiocyan_redase_MerA"/>
    <property type="match status" value="1"/>
</dbReference>
<dbReference type="SUPFAM" id="SSF51905">
    <property type="entry name" value="FAD/NAD(P)-binding domain"/>
    <property type="match status" value="1"/>
</dbReference>
<feature type="binding site" evidence="9">
    <location>
        <begin position="141"/>
        <end position="143"/>
    </location>
    <ligand>
        <name>FAD</name>
        <dbReference type="ChEBI" id="CHEBI:57692"/>
    </ligand>
</feature>
<dbReference type="Proteomes" id="UP000001411">
    <property type="component" value="Chromosome"/>
</dbReference>
<reference evidence="14 15" key="1">
    <citation type="journal article" date="2003" name="Mol. Microbiol.">
        <title>Genome-based analysis of virulence genes in a non-biofilm-forming Staphylococcus epidermidis strain (ATCC 12228).</title>
        <authorList>
            <person name="Zhang Y.Q."/>
            <person name="Ren S.X."/>
            <person name="Li H.L."/>
            <person name="Wang Y.X."/>
            <person name="Fu G."/>
            <person name="Yang J."/>
            <person name="Qin Z.Q."/>
            <person name="Miao Y.G."/>
            <person name="Wang W.Y."/>
            <person name="Chen R.S."/>
            <person name="Shen Y."/>
            <person name="Chen Z."/>
            <person name="Yuan Z.H."/>
            <person name="Zhao G.P."/>
            <person name="Qu D."/>
            <person name="Danchin A."/>
            <person name="Wen Y.M."/>
        </authorList>
    </citation>
    <scope>NUCLEOTIDE SEQUENCE [LARGE SCALE GENOMIC DNA]</scope>
    <source>
        <strain evidence="15">ATCC 12228 / FDA PCI 1200</strain>
    </source>
</reference>
<evidence type="ECO:0000256" key="10">
    <source>
        <dbReference type="PIRSR" id="PIRSR000350-4"/>
    </source>
</evidence>
<dbReference type="InterPro" id="IPR036188">
    <property type="entry name" value="FAD/NAD-bd_sf"/>
</dbReference>
<dbReference type="Pfam" id="PF02852">
    <property type="entry name" value="Pyr_redox_dim"/>
    <property type="match status" value="1"/>
</dbReference>
<keyword evidence="9" id="KW-0547">Nucleotide-binding</keyword>
<evidence type="ECO:0000313" key="15">
    <source>
        <dbReference type="Proteomes" id="UP000001411"/>
    </source>
</evidence>
<dbReference type="Gene3D" id="3.30.390.30">
    <property type="match status" value="1"/>
</dbReference>
<dbReference type="Gene3D" id="3.50.50.60">
    <property type="entry name" value="FAD/NAD(P)-binding domain"/>
    <property type="match status" value="2"/>
</dbReference>
<feature type="disulfide bond" description="Redox-active" evidence="10">
    <location>
        <begin position="55"/>
        <end position="60"/>
    </location>
</feature>
<feature type="binding site" evidence="9">
    <location>
        <begin position="179"/>
        <end position="186"/>
    </location>
    <ligand>
        <name>NAD(+)</name>
        <dbReference type="ChEBI" id="CHEBI:57540"/>
    </ligand>
</feature>
<dbReference type="GO" id="GO:0050660">
    <property type="term" value="F:flavin adenine dinucleotide binding"/>
    <property type="evidence" value="ECO:0007669"/>
    <property type="project" value="TreeGrafter"/>
</dbReference>
<dbReference type="PRINTS" id="PR00368">
    <property type="entry name" value="FADPNR"/>
</dbReference>
<dbReference type="InterPro" id="IPR012999">
    <property type="entry name" value="Pyr_OxRdtase_I_AS"/>
</dbReference>
<dbReference type="EMBL" id="AE015929">
    <property type="protein sequence ID" value="AAO03962.1"/>
    <property type="molecule type" value="Genomic_DNA"/>
</dbReference>
<dbReference type="Pfam" id="PF07992">
    <property type="entry name" value="Pyr_redox_2"/>
    <property type="match status" value="1"/>
</dbReference>
<keyword evidence="9" id="KW-0520">NAD</keyword>
<evidence type="ECO:0000259" key="13">
    <source>
        <dbReference type="Pfam" id="PF07992"/>
    </source>
</evidence>
<dbReference type="OrthoDB" id="9800167at2"/>
<dbReference type="NCBIfam" id="NF005572">
    <property type="entry name" value="PRK07251.1"/>
    <property type="match status" value="1"/>
</dbReference>
<name>A0A0H2VHA0_STAES</name>
<dbReference type="InterPro" id="IPR023753">
    <property type="entry name" value="FAD/NAD-binding_dom"/>
</dbReference>
<evidence type="ECO:0000256" key="6">
    <source>
        <dbReference type="ARBA" id="ARBA00023157"/>
    </source>
</evidence>
<feature type="domain" description="FAD/NAD(P)-binding" evidence="13">
    <location>
        <begin position="16"/>
        <end position="315"/>
    </location>
</feature>
<dbReference type="PATRIC" id="fig|176280.10.peg.340"/>
<evidence type="ECO:0000256" key="3">
    <source>
        <dbReference type="ARBA" id="ARBA00022827"/>
    </source>
</evidence>
<dbReference type="PANTHER" id="PTHR43014">
    <property type="entry name" value="MERCURIC REDUCTASE"/>
    <property type="match status" value="1"/>
</dbReference>
<comment type="cofactor">
    <cofactor evidence="9">
        <name>FAD</name>
        <dbReference type="ChEBI" id="CHEBI:57692"/>
    </cofactor>
    <text evidence="9">Binds 1 FAD per subunit.</text>
</comment>
<evidence type="ECO:0000256" key="9">
    <source>
        <dbReference type="PIRSR" id="PIRSR000350-3"/>
    </source>
</evidence>
<keyword evidence="7 11" id="KW-0676">Redox-active center</keyword>
<comment type="similarity">
    <text evidence="1 11">Belongs to the class-I pyridine nucleotide-disulfide oxidoreductase family.</text>
</comment>
<keyword evidence="3 9" id="KW-0274">FAD</keyword>
<feature type="binding site" evidence="9">
    <location>
        <position position="306"/>
    </location>
    <ligand>
        <name>FAD</name>
        <dbReference type="ChEBI" id="CHEBI:57692"/>
    </ligand>
</feature>
<dbReference type="PANTHER" id="PTHR43014:SF4">
    <property type="entry name" value="PYRIDINE NUCLEOTIDE-DISULFIDE OXIDOREDUCTASE RCLA-RELATED"/>
    <property type="match status" value="1"/>
</dbReference>
<feature type="binding site" evidence="9">
    <location>
        <position position="64"/>
    </location>
    <ligand>
        <name>FAD</name>
        <dbReference type="ChEBI" id="CHEBI:57692"/>
    </ligand>
</feature>
<dbReference type="FunFam" id="3.30.390.30:FF:000001">
    <property type="entry name" value="Dihydrolipoyl dehydrogenase"/>
    <property type="match status" value="1"/>
</dbReference>
<evidence type="ECO:0000256" key="5">
    <source>
        <dbReference type="ARBA" id="ARBA00023002"/>
    </source>
</evidence>
<proteinExistence type="inferred from homology"/>
<dbReference type="AlphaFoldDB" id="A0A0H2VHA0"/>
<dbReference type="PIRSF" id="PIRSF000350">
    <property type="entry name" value="Mercury_reductase_MerA"/>
    <property type="match status" value="1"/>
</dbReference>
<dbReference type="eggNOG" id="COG1249">
    <property type="taxonomic scope" value="Bacteria"/>
</dbReference>
<evidence type="ECO:0000256" key="7">
    <source>
        <dbReference type="ARBA" id="ARBA00023284"/>
    </source>
</evidence>
<dbReference type="FunFam" id="3.50.50.60:FF:000128">
    <property type="entry name" value="Pyridine nucleotide-disulfide oxidoreductase YkgC"/>
    <property type="match status" value="1"/>
</dbReference>
<keyword evidence="4" id="KW-0521">NADP</keyword>
<evidence type="ECO:0000256" key="4">
    <source>
        <dbReference type="ARBA" id="ARBA00022857"/>
    </source>
</evidence>
<dbReference type="InterPro" id="IPR001100">
    <property type="entry name" value="Pyr_nuc-diS_OxRdtase"/>
</dbReference>
<dbReference type="InterPro" id="IPR016156">
    <property type="entry name" value="FAD/NAD-linked_Rdtase_dimer_sf"/>
</dbReference>
<evidence type="ECO:0000256" key="11">
    <source>
        <dbReference type="RuleBase" id="RU003691"/>
    </source>
</evidence>
<feature type="domain" description="Pyridine nucleotide-disulphide oxidoreductase dimerisation" evidence="12">
    <location>
        <begin position="342"/>
        <end position="449"/>
    </location>
</feature>
<dbReference type="PRINTS" id="PR00411">
    <property type="entry name" value="PNDRDTASEI"/>
</dbReference>
<feature type="binding site" evidence="9">
    <location>
        <position position="265"/>
    </location>
    <ligand>
        <name>NAD(+)</name>
        <dbReference type="ChEBI" id="CHEBI:57540"/>
    </ligand>
</feature>
<feature type="binding site" evidence="9">
    <location>
        <position position="202"/>
    </location>
    <ligand>
        <name>NAD(+)</name>
        <dbReference type="ChEBI" id="CHEBI:57540"/>
    </ligand>
</feature>
<feature type="active site" description="Proton acceptor" evidence="8">
    <location>
        <position position="440"/>
    </location>
</feature>
<dbReference type="HOGENOM" id="CLU_016755_1_2_9"/>
<keyword evidence="5 11" id="KW-0560">Oxidoreductase</keyword>
<protein>
    <submittedName>
        <fullName evidence="14">Mercuric reductase-like protein</fullName>
    </submittedName>
</protein>
<dbReference type="PROSITE" id="PS00076">
    <property type="entry name" value="PYRIDINE_REDOX_1"/>
    <property type="match status" value="1"/>
</dbReference>
<keyword evidence="2 11" id="KW-0285">Flavoprotein</keyword>